<evidence type="ECO:0000256" key="7">
    <source>
        <dbReference type="ARBA" id="ARBA00023004"/>
    </source>
</evidence>
<keyword evidence="9" id="KW-0238">DNA-binding</keyword>
<reference evidence="12 13" key="1">
    <citation type="submission" date="2017-12" db="EMBL/GenBank/DDBJ databases">
        <title>Phylogenetic diversity of female urinary microbiome.</title>
        <authorList>
            <person name="Thomas-White K."/>
            <person name="Wolfe A.J."/>
        </authorList>
    </citation>
    <scope>NUCLEOTIDE SEQUENCE [LARGE SCALE GENOMIC DNA]</scope>
    <source>
        <strain evidence="12 13">UMB0402</strain>
    </source>
</reference>
<evidence type="ECO:0000256" key="6">
    <source>
        <dbReference type="ARBA" id="ARBA00022833"/>
    </source>
</evidence>
<keyword evidence="13" id="KW-1185">Reference proteome</keyword>
<organism evidence="12 13">
    <name type="scientific">Winkia neuii</name>
    <dbReference type="NCBI Taxonomy" id="33007"/>
    <lineage>
        <taxon>Bacteria</taxon>
        <taxon>Bacillati</taxon>
        <taxon>Actinomycetota</taxon>
        <taxon>Actinomycetes</taxon>
        <taxon>Actinomycetales</taxon>
        <taxon>Actinomycetaceae</taxon>
        <taxon>Winkia</taxon>
    </lineage>
</organism>
<evidence type="ECO:0000256" key="10">
    <source>
        <dbReference type="ARBA" id="ARBA00023163"/>
    </source>
</evidence>
<evidence type="ECO:0000256" key="3">
    <source>
        <dbReference type="ARBA" id="ARBA00022490"/>
    </source>
</evidence>
<feature type="binding site" evidence="11">
    <location>
        <position position="131"/>
    </location>
    <ligand>
        <name>Zn(2+)</name>
        <dbReference type="ChEBI" id="CHEBI:29105"/>
    </ligand>
</feature>
<feature type="binding site" evidence="11">
    <location>
        <position position="91"/>
    </location>
    <ligand>
        <name>Zn(2+)</name>
        <dbReference type="ChEBI" id="CHEBI:29105"/>
    </ligand>
</feature>
<evidence type="ECO:0000256" key="1">
    <source>
        <dbReference type="ARBA" id="ARBA00004496"/>
    </source>
</evidence>
<keyword evidence="4" id="KW-0678">Repressor</keyword>
<dbReference type="Gene3D" id="3.30.1490.190">
    <property type="match status" value="1"/>
</dbReference>
<feature type="binding site" evidence="11">
    <location>
        <position position="134"/>
    </location>
    <ligand>
        <name>Zn(2+)</name>
        <dbReference type="ChEBI" id="CHEBI:29105"/>
    </ligand>
</feature>
<keyword evidence="10" id="KW-0804">Transcription</keyword>
<evidence type="ECO:0000256" key="9">
    <source>
        <dbReference type="ARBA" id="ARBA00023125"/>
    </source>
</evidence>
<dbReference type="GO" id="GO:0045892">
    <property type="term" value="P:negative regulation of DNA-templated transcription"/>
    <property type="evidence" value="ECO:0007669"/>
    <property type="project" value="TreeGrafter"/>
</dbReference>
<comment type="caution">
    <text evidence="12">The sequence shown here is derived from an EMBL/GenBank/DDBJ whole genome shotgun (WGS) entry which is preliminary data.</text>
</comment>
<evidence type="ECO:0000256" key="4">
    <source>
        <dbReference type="ARBA" id="ARBA00022491"/>
    </source>
</evidence>
<dbReference type="STRING" id="33007.HMPREF3198_01911"/>
<proteinExistence type="inferred from homology"/>
<keyword evidence="5 11" id="KW-0479">Metal-binding</keyword>
<dbReference type="AlphaFoldDB" id="A0A2I1IKJ2"/>
<keyword evidence="6 11" id="KW-0862">Zinc</keyword>
<dbReference type="InterPro" id="IPR036388">
    <property type="entry name" value="WH-like_DNA-bd_sf"/>
</dbReference>
<dbReference type="InterPro" id="IPR043135">
    <property type="entry name" value="Fur_C"/>
</dbReference>
<dbReference type="PANTHER" id="PTHR33202">
    <property type="entry name" value="ZINC UPTAKE REGULATION PROTEIN"/>
    <property type="match status" value="1"/>
</dbReference>
<evidence type="ECO:0000256" key="5">
    <source>
        <dbReference type="ARBA" id="ARBA00022723"/>
    </source>
</evidence>
<dbReference type="GO" id="GO:0008270">
    <property type="term" value="F:zinc ion binding"/>
    <property type="evidence" value="ECO:0007669"/>
    <property type="project" value="TreeGrafter"/>
</dbReference>
<dbReference type="GeneID" id="35867268"/>
<evidence type="ECO:0000256" key="2">
    <source>
        <dbReference type="ARBA" id="ARBA00007957"/>
    </source>
</evidence>
<keyword evidence="3" id="KW-0963">Cytoplasm</keyword>
<evidence type="ECO:0000313" key="13">
    <source>
        <dbReference type="Proteomes" id="UP000235122"/>
    </source>
</evidence>
<dbReference type="Proteomes" id="UP000235122">
    <property type="component" value="Unassembled WGS sequence"/>
</dbReference>
<dbReference type="GO" id="GO:0000976">
    <property type="term" value="F:transcription cis-regulatory region binding"/>
    <property type="evidence" value="ECO:0007669"/>
    <property type="project" value="TreeGrafter"/>
</dbReference>
<dbReference type="GO" id="GO:0005737">
    <property type="term" value="C:cytoplasm"/>
    <property type="evidence" value="ECO:0007669"/>
    <property type="project" value="UniProtKB-SubCell"/>
</dbReference>
<keyword evidence="7" id="KW-0408">Iron</keyword>
<dbReference type="InterPro" id="IPR036390">
    <property type="entry name" value="WH_DNA-bd_sf"/>
</dbReference>
<dbReference type="InterPro" id="IPR002481">
    <property type="entry name" value="FUR"/>
</dbReference>
<evidence type="ECO:0000313" key="12">
    <source>
        <dbReference type="EMBL" id="PKY71622.1"/>
    </source>
</evidence>
<dbReference type="Gene3D" id="1.10.10.10">
    <property type="entry name" value="Winged helix-like DNA-binding domain superfamily/Winged helix DNA-binding domain"/>
    <property type="match status" value="1"/>
</dbReference>
<dbReference type="RefSeq" id="WP_024331504.1">
    <property type="nucleotide sequence ID" value="NZ_JASOXK010000004.1"/>
</dbReference>
<dbReference type="CDD" id="cd07153">
    <property type="entry name" value="Fur_like"/>
    <property type="match status" value="1"/>
</dbReference>
<evidence type="ECO:0000256" key="8">
    <source>
        <dbReference type="ARBA" id="ARBA00023015"/>
    </source>
</evidence>
<accession>A0A2I1IKJ2</accession>
<comment type="cofactor">
    <cofactor evidence="11">
        <name>Zn(2+)</name>
        <dbReference type="ChEBI" id="CHEBI:29105"/>
    </cofactor>
    <text evidence="11">Binds 1 zinc ion per subunit.</text>
</comment>
<gene>
    <name evidence="12" type="ORF">CYJ19_10415</name>
</gene>
<dbReference type="GO" id="GO:0003700">
    <property type="term" value="F:DNA-binding transcription factor activity"/>
    <property type="evidence" value="ECO:0007669"/>
    <property type="project" value="InterPro"/>
</dbReference>
<evidence type="ECO:0000256" key="11">
    <source>
        <dbReference type="PIRSR" id="PIRSR602481-1"/>
    </source>
</evidence>
<sequence>MNTSSELLRRAGLRVTETRLAVLAALEKAPHANADQVRELVGAALGKIAGQTIYDTLNTLTEKGILNRVEPAGARARYEIDKGDNHHHMVCRRCGKMVDIPCAAGYAPCLQAHPDRGFEVERVEVIYWGLCPDCQANR</sequence>
<comment type="similarity">
    <text evidence="2">Belongs to the Fur family.</text>
</comment>
<dbReference type="Pfam" id="PF01475">
    <property type="entry name" value="FUR"/>
    <property type="match status" value="1"/>
</dbReference>
<dbReference type="PANTHER" id="PTHR33202:SF18">
    <property type="entry name" value="TRANSCRIPTIONAL REGULATOR FURA"/>
    <property type="match status" value="1"/>
</dbReference>
<keyword evidence="8" id="KW-0805">Transcription regulation</keyword>
<dbReference type="EMBL" id="PKKO01000006">
    <property type="protein sequence ID" value="PKY71622.1"/>
    <property type="molecule type" value="Genomic_DNA"/>
</dbReference>
<feature type="binding site" evidence="11">
    <location>
        <position position="94"/>
    </location>
    <ligand>
        <name>Zn(2+)</name>
        <dbReference type="ChEBI" id="CHEBI:29105"/>
    </ligand>
</feature>
<dbReference type="GO" id="GO:1900376">
    <property type="term" value="P:regulation of secondary metabolite biosynthetic process"/>
    <property type="evidence" value="ECO:0007669"/>
    <property type="project" value="TreeGrafter"/>
</dbReference>
<protein>
    <submittedName>
        <fullName evidence="12">Transcriptional repressor</fullName>
    </submittedName>
</protein>
<comment type="subcellular location">
    <subcellularLocation>
        <location evidence="1">Cytoplasm</location>
    </subcellularLocation>
</comment>
<dbReference type="SUPFAM" id="SSF46785">
    <property type="entry name" value="Winged helix' DNA-binding domain"/>
    <property type="match status" value="1"/>
</dbReference>
<name>A0A2I1IKJ2_9ACTO</name>